<reference evidence="1" key="2">
    <citation type="journal article" date="2008" name="Genome Biol.">
        <title>Improved genome assembly and evidence-based global gene model set for the chordate Ciona intestinalis: new insight into intron and operon populations.</title>
        <authorList>
            <person name="Satou Y."/>
            <person name="Mineta K."/>
            <person name="Ogasawara M."/>
            <person name="Sasakura Y."/>
            <person name="Shoguchi E."/>
            <person name="Ueno K."/>
            <person name="Yamada L."/>
            <person name="Matsumoto J."/>
            <person name="Wasserscheid J."/>
            <person name="Dewar K."/>
            <person name="Wiley G.B."/>
            <person name="Macmil S.L."/>
            <person name="Roe B.A."/>
            <person name="Zeller R.W."/>
            <person name="Hastings K.E."/>
            <person name="Lemaire P."/>
            <person name="Lindquist E."/>
            <person name="Endo T."/>
            <person name="Hotta K."/>
            <person name="Inaba K."/>
        </authorList>
    </citation>
    <scope>NUCLEOTIDE SEQUENCE [LARGE SCALE GENOMIC DNA]</scope>
    <source>
        <strain evidence="1">wild type</strain>
    </source>
</reference>
<accession>H2XL94</accession>
<evidence type="ECO:0000313" key="1">
    <source>
        <dbReference type="Ensembl" id="ENSCINP00000030426.1"/>
    </source>
</evidence>
<dbReference type="Proteomes" id="UP000008144">
    <property type="component" value="Chromosome 7"/>
</dbReference>
<dbReference type="AlphaFoldDB" id="H2XL94"/>
<sequence>MQIQGPLTDNTQRGCGTEKQLRTFTVDWLLDQLQSTRRKINELVV</sequence>
<dbReference type="InParanoid" id="H2XL94"/>
<reference evidence="2" key="1">
    <citation type="journal article" date="2002" name="Science">
        <title>The draft genome of Ciona intestinalis: insights into chordate and vertebrate origins.</title>
        <authorList>
            <person name="Dehal P."/>
            <person name="Satou Y."/>
            <person name="Campbell R.K."/>
            <person name="Chapman J."/>
            <person name="Degnan B."/>
            <person name="De Tomaso A."/>
            <person name="Davidson B."/>
            <person name="Di Gregorio A."/>
            <person name="Gelpke M."/>
            <person name="Goodstein D.M."/>
            <person name="Harafuji N."/>
            <person name="Hastings K.E."/>
            <person name="Ho I."/>
            <person name="Hotta K."/>
            <person name="Huang W."/>
            <person name="Kawashima T."/>
            <person name="Lemaire P."/>
            <person name="Martinez D."/>
            <person name="Meinertzhagen I.A."/>
            <person name="Necula S."/>
            <person name="Nonaka M."/>
            <person name="Putnam N."/>
            <person name="Rash S."/>
            <person name="Saiga H."/>
            <person name="Satake M."/>
            <person name="Terry A."/>
            <person name="Yamada L."/>
            <person name="Wang H.G."/>
            <person name="Awazu S."/>
            <person name="Azumi K."/>
            <person name="Boore J."/>
            <person name="Branno M."/>
            <person name="Chin-Bow S."/>
            <person name="DeSantis R."/>
            <person name="Doyle S."/>
            <person name="Francino P."/>
            <person name="Keys D.N."/>
            <person name="Haga S."/>
            <person name="Hayashi H."/>
            <person name="Hino K."/>
            <person name="Imai K.S."/>
            <person name="Inaba K."/>
            <person name="Kano S."/>
            <person name="Kobayashi K."/>
            <person name="Kobayashi M."/>
            <person name="Lee B.I."/>
            <person name="Makabe K.W."/>
            <person name="Manohar C."/>
            <person name="Matassi G."/>
            <person name="Medina M."/>
            <person name="Mochizuki Y."/>
            <person name="Mount S."/>
            <person name="Morishita T."/>
            <person name="Miura S."/>
            <person name="Nakayama A."/>
            <person name="Nishizaka S."/>
            <person name="Nomoto H."/>
            <person name="Ohta F."/>
            <person name="Oishi K."/>
            <person name="Rigoutsos I."/>
            <person name="Sano M."/>
            <person name="Sasaki A."/>
            <person name="Sasakura Y."/>
            <person name="Shoguchi E."/>
            <person name="Shin-i T."/>
            <person name="Spagnuolo A."/>
            <person name="Stainier D."/>
            <person name="Suzuki M.M."/>
            <person name="Tassy O."/>
            <person name="Takatori N."/>
            <person name="Tokuoka M."/>
            <person name="Yagi K."/>
            <person name="Yoshizaki F."/>
            <person name="Wada S."/>
            <person name="Zhang C."/>
            <person name="Hyatt P.D."/>
            <person name="Larimer F."/>
            <person name="Detter C."/>
            <person name="Doggett N."/>
            <person name="Glavina T."/>
            <person name="Hawkins T."/>
            <person name="Richardson P."/>
            <person name="Lucas S."/>
            <person name="Kohara Y."/>
            <person name="Levine M."/>
            <person name="Satoh N."/>
            <person name="Rokhsar D.S."/>
        </authorList>
    </citation>
    <scope>NUCLEOTIDE SEQUENCE [LARGE SCALE GENOMIC DNA]</scope>
</reference>
<protein>
    <submittedName>
        <fullName evidence="1">Uncharacterized protein</fullName>
    </submittedName>
</protein>
<proteinExistence type="predicted"/>
<reference evidence="1" key="4">
    <citation type="submission" date="2025-09" db="UniProtKB">
        <authorList>
            <consortium name="Ensembl"/>
        </authorList>
    </citation>
    <scope>IDENTIFICATION</scope>
</reference>
<organism evidence="1 2">
    <name type="scientific">Ciona intestinalis</name>
    <name type="common">Transparent sea squirt</name>
    <name type="synonym">Ascidia intestinalis</name>
    <dbReference type="NCBI Taxonomy" id="7719"/>
    <lineage>
        <taxon>Eukaryota</taxon>
        <taxon>Metazoa</taxon>
        <taxon>Chordata</taxon>
        <taxon>Tunicata</taxon>
        <taxon>Ascidiacea</taxon>
        <taxon>Phlebobranchia</taxon>
        <taxon>Cionidae</taxon>
        <taxon>Ciona</taxon>
    </lineage>
</organism>
<keyword evidence="2" id="KW-1185">Reference proteome</keyword>
<evidence type="ECO:0000313" key="2">
    <source>
        <dbReference type="Proteomes" id="UP000008144"/>
    </source>
</evidence>
<dbReference type="HOGENOM" id="CLU_3207334_0_0_1"/>
<dbReference type="EMBL" id="EAAA01002341">
    <property type="status" value="NOT_ANNOTATED_CDS"/>
    <property type="molecule type" value="Genomic_DNA"/>
</dbReference>
<reference evidence="1" key="3">
    <citation type="submission" date="2025-08" db="UniProtKB">
        <authorList>
            <consortium name="Ensembl"/>
        </authorList>
    </citation>
    <scope>IDENTIFICATION</scope>
</reference>
<dbReference type="Ensembl" id="ENSCINT00000035841.1">
    <property type="protein sequence ID" value="ENSCINP00000030426.1"/>
    <property type="gene ID" value="ENSCING00000024227.1"/>
</dbReference>
<name>H2XL94_CIOIN</name>